<comment type="caution">
    <text evidence="8">The sequence shown here is derived from an EMBL/GenBank/DDBJ whole genome shotgun (WGS) entry which is preliminary data.</text>
</comment>
<evidence type="ECO:0000256" key="6">
    <source>
        <dbReference type="SAM" id="MobiDB-lite"/>
    </source>
</evidence>
<dbReference type="EMBL" id="JAGHQL010000044">
    <property type="protein sequence ID" value="KAH0542905.1"/>
    <property type="molecule type" value="Genomic_DNA"/>
</dbReference>
<evidence type="ECO:0000256" key="3">
    <source>
        <dbReference type="ARBA" id="ARBA00022692"/>
    </source>
</evidence>
<keyword evidence="2" id="KW-0813">Transport</keyword>
<feature type="transmembrane region" description="Helical" evidence="7">
    <location>
        <begin position="60"/>
        <end position="79"/>
    </location>
</feature>
<sequence length="481" mass="54097">MVMLFWGILTGAHVWVRKRWQLITIRILIGMLEAGFYPTTVSYLSLFYTRFEFAKRLGLFYGQYAISGALGGVLSYVVFKAFPPDEPPSLGGTRRAPFGSATAANKWKSWQVLFLVEGSTTIVVALVGFFWLPHGPGSAWFLRPNEREWAERRVLNDRTALDHFEALEEQDGYVVDGPAQARAGEERTEGWIGRSRDEDAEQAQRLISEEDSRFEPSNSRWRVKKPQGCSTSGPPESIRGFATDKGLSRRDVVEAITDWKIWYILVVNICSSIPGIAFSVFLPLVVKGLGFGSATANLLTVPPFLSGAVALWIFTWWSDKRRERIIPVLWGLFINLAGLTAVVMLPTNAYLLRYLALCVLLAGTFVASPLTVAWLSGNMEVLFAFFGYALLRRLLVRENATRRRILEKWNAEEVERELRYGQGPPVDGRRTVSALFGGSTAARSRVWSLPLLSNLSDWWYAADELGDVRRGDEKITFCYGL</sequence>
<evidence type="ECO:0000256" key="1">
    <source>
        <dbReference type="ARBA" id="ARBA00004141"/>
    </source>
</evidence>
<feature type="transmembrane region" description="Helical" evidence="7">
    <location>
        <begin position="381"/>
        <end position="396"/>
    </location>
</feature>
<feature type="transmembrane region" description="Helical" evidence="7">
    <location>
        <begin position="27"/>
        <end position="48"/>
    </location>
</feature>
<dbReference type="Pfam" id="PF07690">
    <property type="entry name" value="MFS_1"/>
    <property type="match status" value="1"/>
</dbReference>
<keyword evidence="3 7" id="KW-0812">Transmembrane</keyword>
<keyword evidence="9" id="KW-1185">Reference proteome</keyword>
<gene>
    <name evidence="8" type="ORF">FGG08_002765</name>
</gene>
<keyword evidence="5 7" id="KW-0472">Membrane</keyword>
<dbReference type="AlphaFoldDB" id="A0A9P8KYW1"/>
<name>A0A9P8KYW1_9PEZI</name>
<feature type="region of interest" description="Disordered" evidence="6">
    <location>
        <begin position="218"/>
        <end position="237"/>
    </location>
</feature>
<evidence type="ECO:0000313" key="9">
    <source>
        <dbReference type="Proteomes" id="UP000698800"/>
    </source>
</evidence>
<keyword evidence="4 7" id="KW-1133">Transmembrane helix</keyword>
<evidence type="ECO:0000256" key="2">
    <source>
        <dbReference type="ARBA" id="ARBA00022448"/>
    </source>
</evidence>
<evidence type="ECO:0000256" key="7">
    <source>
        <dbReference type="SAM" id="Phobius"/>
    </source>
</evidence>
<reference evidence="8" key="1">
    <citation type="submission" date="2021-03" db="EMBL/GenBank/DDBJ databases">
        <title>Comparative genomics and phylogenomic investigation of the class Geoglossomycetes provide insights into ecological specialization and systematics.</title>
        <authorList>
            <person name="Melie T."/>
            <person name="Pirro S."/>
            <person name="Miller A.N."/>
            <person name="Quandt A."/>
        </authorList>
    </citation>
    <scope>NUCLEOTIDE SEQUENCE</scope>
    <source>
        <strain evidence="8">GBOQ0MN5Z8</strain>
    </source>
</reference>
<dbReference type="SUPFAM" id="SSF103473">
    <property type="entry name" value="MFS general substrate transporter"/>
    <property type="match status" value="1"/>
</dbReference>
<dbReference type="InterPro" id="IPR011701">
    <property type="entry name" value="MFS"/>
</dbReference>
<dbReference type="Proteomes" id="UP000698800">
    <property type="component" value="Unassembled WGS sequence"/>
</dbReference>
<dbReference type="PANTHER" id="PTHR43791:SF21">
    <property type="entry name" value="MAJOR FACILITATOR SUPERFAMILY (MFS) PROFILE DOMAIN-CONTAINING PROTEIN"/>
    <property type="match status" value="1"/>
</dbReference>
<comment type="subcellular location">
    <subcellularLocation>
        <location evidence="1">Membrane</location>
        <topology evidence="1">Multi-pass membrane protein</topology>
    </subcellularLocation>
</comment>
<feature type="transmembrane region" description="Helical" evidence="7">
    <location>
        <begin position="324"/>
        <end position="345"/>
    </location>
</feature>
<dbReference type="PANTHER" id="PTHR43791">
    <property type="entry name" value="PERMEASE-RELATED"/>
    <property type="match status" value="1"/>
</dbReference>
<feature type="transmembrane region" description="Helical" evidence="7">
    <location>
        <begin position="261"/>
        <end position="286"/>
    </location>
</feature>
<proteinExistence type="predicted"/>
<evidence type="ECO:0000313" key="8">
    <source>
        <dbReference type="EMBL" id="KAH0542905.1"/>
    </source>
</evidence>
<evidence type="ECO:0000256" key="5">
    <source>
        <dbReference type="ARBA" id="ARBA00023136"/>
    </source>
</evidence>
<protein>
    <recommendedName>
        <fullName evidence="10">Transporter</fullName>
    </recommendedName>
</protein>
<dbReference type="GO" id="GO:0016020">
    <property type="term" value="C:membrane"/>
    <property type="evidence" value="ECO:0007669"/>
    <property type="project" value="UniProtKB-SubCell"/>
</dbReference>
<organism evidence="8 9">
    <name type="scientific">Glutinoglossum americanum</name>
    <dbReference type="NCBI Taxonomy" id="1670608"/>
    <lineage>
        <taxon>Eukaryota</taxon>
        <taxon>Fungi</taxon>
        <taxon>Dikarya</taxon>
        <taxon>Ascomycota</taxon>
        <taxon>Pezizomycotina</taxon>
        <taxon>Geoglossomycetes</taxon>
        <taxon>Geoglossales</taxon>
        <taxon>Geoglossaceae</taxon>
        <taxon>Glutinoglossum</taxon>
    </lineage>
</organism>
<accession>A0A9P8KYW1</accession>
<dbReference type="OrthoDB" id="2985014at2759"/>
<dbReference type="Gene3D" id="1.20.1250.20">
    <property type="entry name" value="MFS general substrate transporter like domains"/>
    <property type="match status" value="1"/>
</dbReference>
<feature type="transmembrane region" description="Helical" evidence="7">
    <location>
        <begin position="298"/>
        <end position="318"/>
    </location>
</feature>
<dbReference type="InterPro" id="IPR036259">
    <property type="entry name" value="MFS_trans_sf"/>
</dbReference>
<evidence type="ECO:0008006" key="10">
    <source>
        <dbReference type="Google" id="ProtNLM"/>
    </source>
</evidence>
<dbReference type="GO" id="GO:0022857">
    <property type="term" value="F:transmembrane transporter activity"/>
    <property type="evidence" value="ECO:0007669"/>
    <property type="project" value="InterPro"/>
</dbReference>
<feature type="transmembrane region" description="Helical" evidence="7">
    <location>
        <begin position="112"/>
        <end position="132"/>
    </location>
</feature>
<evidence type="ECO:0000256" key="4">
    <source>
        <dbReference type="ARBA" id="ARBA00022989"/>
    </source>
</evidence>